<keyword evidence="8" id="KW-0496">Mitochondrion</keyword>
<evidence type="ECO:0000256" key="3">
    <source>
        <dbReference type="ARBA" id="ARBA00005985"/>
    </source>
</evidence>
<dbReference type="GO" id="GO:0005743">
    <property type="term" value="C:mitochondrial inner membrane"/>
    <property type="evidence" value="ECO:0007669"/>
    <property type="project" value="UniProtKB-SubCell"/>
</dbReference>
<feature type="transmembrane region" description="Helical" evidence="8">
    <location>
        <begin position="274"/>
        <end position="295"/>
    </location>
</feature>
<organism evidence="9 10">
    <name type="scientific">Paxillus rubicundulus Ve08.2h10</name>
    <dbReference type="NCBI Taxonomy" id="930991"/>
    <lineage>
        <taxon>Eukaryota</taxon>
        <taxon>Fungi</taxon>
        <taxon>Dikarya</taxon>
        <taxon>Basidiomycota</taxon>
        <taxon>Agaricomycotina</taxon>
        <taxon>Agaricomycetes</taxon>
        <taxon>Agaricomycetidae</taxon>
        <taxon>Boletales</taxon>
        <taxon>Paxilineae</taxon>
        <taxon>Paxillaceae</taxon>
        <taxon>Paxillus</taxon>
    </lineage>
</organism>
<comment type="function">
    <text evidence="8">Catalyzes the prenylation of para-hydroxybenzoate (PHB) with an all-trans polyprenyl group. Mediates the second step in the final reaction sequence of coenzyme Q (CoQ) biosynthesis, which is the condensation of the polyisoprenoid side chain with PHB, generating the first membrane-bound Q intermediate.</text>
</comment>
<evidence type="ECO:0000256" key="8">
    <source>
        <dbReference type="HAMAP-Rule" id="MF_03189"/>
    </source>
</evidence>
<feature type="transmembrane region" description="Helical" evidence="8">
    <location>
        <begin position="153"/>
        <end position="176"/>
    </location>
</feature>
<dbReference type="STRING" id="930991.A0A0D0C9V6"/>
<dbReference type="Pfam" id="PF01040">
    <property type="entry name" value="UbiA"/>
    <property type="match status" value="1"/>
</dbReference>
<sequence>MNAVYWLYLGRQGNFVMLAALLGSKSHGKCDIMMDSDVCQLTDLPCWVHRHRNRKCHVASSHLEKTIYLVVDFQNDIVYSKTLAWQAIVLHTNMRTEKSQSVTTKSPSKLRLYLEVSRLHNFPVGSERVFWPCAWASTSAAYRTSATLDVLSFHVLVFGIVCIFLHSAGCVINDILDVESDRKVERTKSRPLPSGDLSLGAALMFLVALTGGGLIGLSFTTPAAFRIALFAIFPLYTLYPLMKRWTNWPQAWLGLTMNWGIFVAWTWMAEMHDYYTPTVFFAGAWVWTIIYDTIYASQDRDDDAKAGIGSTAVVFGRRVRQILSLFALIYVGLLAYAGVTNHQSIIYFVVSVGGAVLHLFWQLATVDFDDPADCSNKFVSNNSLGFIVWLGILLDYMIHTY</sequence>
<dbReference type="Gene3D" id="1.20.120.1780">
    <property type="entry name" value="UbiA prenyltransferase"/>
    <property type="match status" value="1"/>
</dbReference>
<dbReference type="GO" id="GO:0008299">
    <property type="term" value="P:isoprenoid biosynthetic process"/>
    <property type="evidence" value="ECO:0007669"/>
    <property type="project" value="UniProtKB-UniRule"/>
</dbReference>
<feature type="transmembrane region" description="Helical" evidence="8">
    <location>
        <begin position="197"/>
        <end position="217"/>
    </location>
</feature>
<feature type="transmembrane region" description="Helical" evidence="8">
    <location>
        <begin position="322"/>
        <end position="339"/>
    </location>
</feature>
<proteinExistence type="inferred from homology"/>
<feature type="transmembrane region" description="Helical" evidence="8">
    <location>
        <begin position="251"/>
        <end position="268"/>
    </location>
</feature>
<evidence type="ECO:0000256" key="1">
    <source>
        <dbReference type="ARBA" id="ARBA00001946"/>
    </source>
</evidence>
<dbReference type="EC" id="2.5.1.39" evidence="8"/>
<dbReference type="PANTHER" id="PTHR11048">
    <property type="entry name" value="PRENYLTRANSFERASES"/>
    <property type="match status" value="1"/>
</dbReference>
<keyword evidence="8" id="KW-0414">Isoprene biosynthesis</keyword>
<dbReference type="GO" id="GO:0006744">
    <property type="term" value="P:ubiquinone biosynthetic process"/>
    <property type="evidence" value="ECO:0007669"/>
    <property type="project" value="UniProtKB-UniRule"/>
</dbReference>
<comment type="cofactor">
    <cofactor evidence="1 8">
        <name>Mg(2+)</name>
        <dbReference type="ChEBI" id="CHEBI:18420"/>
    </cofactor>
</comment>
<dbReference type="PANTHER" id="PTHR11048:SF28">
    <property type="entry name" value="4-HYDROXYBENZOATE POLYPRENYLTRANSFERASE, MITOCHONDRIAL"/>
    <property type="match status" value="1"/>
</dbReference>
<dbReference type="HAMAP" id="MF_01635">
    <property type="entry name" value="UbiA"/>
    <property type="match status" value="1"/>
</dbReference>
<reference evidence="9 10" key="1">
    <citation type="submission" date="2014-04" db="EMBL/GenBank/DDBJ databases">
        <authorList>
            <consortium name="DOE Joint Genome Institute"/>
            <person name="Kuo A."/>
            <person name="Kohler A."/>
            <person name="Jargeat P."/>
            <person name="Nagy L.G."/>
            <person name="Floudas D."/>
            <person name="Copeland A."/>
            <person name="Barry K.W."/>
            <person name="Cichocki N."/>
            <person name="Veneault-Fourrey C."/>
            <person name="LaButti K."/>
            <person name="Lindquist E.A."/>
            <person name="Lipzen A."/>
            <person name="Lundell T."/>
            <person name="Morin E."/>
            <person name="Murat C."/>
            <person name="Sun H."/>
            <person name="Tunlid A."/>
            <person name="Henrissat B."/>
            <person name="Grigoriev I.V."/>
            <person name="Hibbett D.S."/>
            <person name="Martin F."/>
            <person name="Nordberg H.P."/>
            <person name="Cantor M.N."/>
            <person name="Hua S.X."/>
        </authorList>
    </citation>
    <scope>NUCLEOTIDE SEQUENCE [LARGE SCALE GENOMIC DNA]</scope>
    <source>
        <strain evidence="9 10">Ve08.2h10</strain>
    </source>
</reference>
<evidence type="ECO:0000313" key="9">
    <source>
        <dbReference type="EMBL" id="KIK79687.1"/>
    </source>
</evidence>
<dbReference type="EMBL" id="KN826213">
    <property type="protein sequence ID" value="KIK79687.1"/>
    <property type="molecule type" value="Genomic_DNA"/>
</dbReference>
<keyword evidence="7 8" id="KW-0472">Membrane</keyword>
<name>A0A0D0C9V6_9AGAM</name>
<keyword evidence="8" id="KW-0831">Ubiquinone biosynthesis</keyword>
<dbReference type="Proteomes" id="UP000054538">
    <property type="component" value="Unassembled WGS sequence"/>
</dbReference>
<comment type="subcellular location">
    <subcellularLocation>
        <location evidence="2">Membrane</location>
        <topology evidence="2">Multi-pass membrane protein</topology>
    </subcellularLocation>
    <subcellularLocation>
        <location evidence="8">Mitochondrion inner membrane</location>
        <topology evidence="8">Multi-pass membrane protein</topology>
        <orientation evidence="8">Matrix side</orientation>
    </subcellularLocation>
</comment>
<evidence type="ECO:0000256" key="4">
    <source>
        <dbReference type="ARBA" id="ARBA00022679"/>
    </source>
</evidence>
<evidence type="ECO:0000313" key="10">
    <source>
        <dbReference type="Proteomes" id="UP000054538"/>
    </source>
</evidence>
<evidence type="ECO:0000256" key="6">
    <source>
        <dbReference type="ARBA" id="ARBA00022989"/>
    </source>
</evidence>
<dbReference type="Gene3D" id="1.10.357.140">
    <property type="entry name" value="UbiA prenyltransferase"/>
    <property type="match status" value="1"/>
</dbReference>
<evidence type="ECO:0000256" key="5">
    <source>
        <dbReference type="ARBA" id="ARBA00022692"/>
    </source>
</evidence>
<reference evidence="10" key="2">
    <citation type="submission" date="2015-01" db="EMBL/GenBank/DDBJ databases">
        <title>Evolutionary Origins and Diversification of the Mycorrhizal Mutualists.</title>
        <authorList>
            <consortium name="DOE Joint Genome Institute"/>
            <consortium name="Mycorrhizal Genomics Consortium"/>
            <person name="Kohler A."/>
            <person name="Kuo A."/>
            <person name="Nagy L.G."/>
            <person name="Floudas D."/>
            <person name="Copeland A."/>
            <person name="Barry K.W."/>
            <person name="Cichocki N."/>
            <person name="Veneault-Fourrey C."/>
            <person name="LaButti K."/>
            <person name="Lindquist E.A."/>
            <person name="Lipzen A."/>
            <person name="Lundell T."/>
            <person name="Morin E."/>
            <person name="Murat C."/>
            <person name="Riley R."/>
            <person name="Ohm R."/>
            <person name="Sun H."/>
            <person name="Tunlid A."/>
            <person name="Henrissat B."/>
            <person name="Grigoriev I.V."/>
            <person name="Hibbett D.S."/>
            <person name="Martin F."/>
        </authorList>
    </citation>
    <scope>NUCLEOTIDE SEQUENCE [LARGE SCALE GENOMIC DNA]</scope>
    <source>
        <strain evidence="10">Ve08.2h10</strain>
    </source>
</reference>
<comment type="catalytic activity">
    <reaction evidence="8">
        <text>an all-trans-polyprenyl diphosphate + 4-hydroxybenzoate = a 4-hydroxy-3-(all-trans-polyprenyl)benzoate + diphosphate</text>
        <dbReference type="Rhea" id="RHEA:44504"/>
        <dbReference type="Rhea" id="RHEA-COMP:9514"/>
        <dbReference type="Rhea" id="RHEA-COMP:9564"/>
        <dbReference type="ChEBI" id="CHEBI:17879"/>
        <dbReference type="ChEBI" id="CHEBI:33019"/>
        <dbReference type="ChEBI" id="CHEBI:58914"/>
        <dbReference type="ChEBI" id="CHEBI:78396"/>
        <dbReference type="EC" id="2.5.1.39"/>
    </reaction>
</comment>
<dbReference type="InterPro" id="IPR006370">
    <property type="entry name" value="HB_polyprenyltransferase-like"/>
</dbReference>
<comment type="similarity">
    <text evidence="3 8">Belongs to the UbiA prenyltransferase family.</text>
</comment>
<evidence type="ECO:0000256" key="7">
    <source>
        <dbReference type="ARBA" id="ARBA00023136"/>
    </source>
</evidence>
<accession>A0A0D0C9V6</accession>
<dbReference type="InterPro" id="IPR039653">
    <property type="entry name" value="Prenyltransferase"/>
</dbReference>
<dbReference type="AlphaFoldDB" id="A0A0D0C9V6"/>
<dbReference type="HOGENOM" id="CLU_034879_3_0_1"/>
<dbReference type="CDD" id="cd13959">
    <property type="entry name" value="PT_UbiA_COQ2"/>
    <property type="match status" value="1"/>
</dbReference>
<comment type="pathway">
    <text evidence="8">Cofactor biosynthesis; ubiquinone biosynthesis.</text>
</comment>
<protein>
    <recommendedName>
        <fullName evidence="8">4-hydroxybenzoate polyprenyltransferase, mitochondrial</fullName>
        <shortName evidence="8">4-HB polyprenyltransferase</shortName>
        <ecNumber evidence="8">2.5.1.39</ecNumber>
    </recommendedName>
    <alternativeName>
        <fullName evidence="8">Para-hydroxybenzoate--polyprenyltransferase</fullName>
        <shortName evidence="8">PHB:PPT</shortName>
        <shortName evidence="8">PHB:polyprenyltransferase</shortName>
    </alternativeName>
</protein>
<dbReference type="OrthoDB" id="18170at2759"/>
<dbReference type="InterPro" id="IPR044878">
    <property type="entry name" value="UbiA_sf"/>
</dbReference>
<dbReference type="InParanoid" id="A0A0D0C9V6"/>
<dbReference type="GO" id="GO:0008412">
    <property type="term" value="F:4-hydroxybenzoate polyprenyltransferase activity"/>
    <property type="evidence" value="ECO:0007669"/>
    <property type="project" value="UniProtKB-EC"/>
</dbReference>
<feature type="transmembrane region" description="Helical" evidence="8">
    <location>
        <begin position="378"/>
        <end position="398"/>
    </location>
</feature>
<keyword evidence="4 8" id="KW-0808">Transferase</keyword>
<keyword evidence="5 8" id="KW-0812">Transmembrane</keyword>
<gene>
    <name evidence="9" type="ORF">PAXRUDRAFT_833981</name>
</gene>
<dbReference type="UniPathway" id="UPA00232"/>
<keyword evidence="8" id="KW-0999">Mitochondrion inner membrane</keyword>
<feature type="transmembrane region" description="Helical" evidence="8">
    <location>
        <begin position="223"/>
        <end position="239"/>
    </location>
</feature>
<dbReference type="FunFam" id="1.20.120.1780:FF:000001">
    <property type="entry name" value="4-hydroxybenzoate octaprenyltransferase"/>
    <property type="match status" value="1"/>
</dbReference>
<keyword evidence="10" id="KW-1185">Reference proteome</keyword>
<keyword evidence="6 8" id="KW-1133">Transmembrane helix</keyword>
<feature type="transmembrane region" description="Helical" evidence="8">
    <location>
        <begin position="345"/>
        <end position="366"/>
    </location>
</feature>
<dbReference type="InterPro" id="IPR000537">
    <property type="entry name" value="UbiA_prenyltransferase"/>
</dbReference>
<evidence type="ECO:0000256" key="2">
    <source>
        <dbReference type="ARBA" id="ARBA00004141"/>
    </source>
</evidence>